<comment type="caution">
    <text evidence="3">The sequence shown here is derived from an EMBL/GenBank/DDBJ whole genome shotgun (WGS) entry which is preliminary data.</text>
</comment>
<name>A0A6B2M019_9BACT</name>
<gene>
    <name evidence="3" type="ORF">G0Q06_07565</name>
</gene>
<evidence type="ECO:0000259" key="2">
    <source>
        <dbReference type="Pfam" id="PF01370"/>
    </source>
</evidence>
<dbReference type="AlphaFoldDB" id="A0A6B2M019"/>
<sequence length="328" mass="36204">MRILLTGCAGFIGWKTCEQLLDAGHTITGLDNLNDSYPVALKKWRLGELEKGSQGHFQFVEGDLLDRKLLARLLQDTKPDAVINLAARAGVRASIADPLSYVETNLSGAVGLMEEMCRAGVKKLVHASSSSVYAGQQPPFNEDQPVDRPQSPYAASKKASEILAHAWHDLYQLDVSVLRFFTVYGPGGRPDMSPLKFIHRIVQGETIVLYGNGEQQRDFTFVDDIARGVVASLKPAGFEIINLGGGNEPITINQMIELMEGFVGKKAIIEKQAWNPADMRHTAADITKASRLLNWIPQVKPEVGFKELADWYLKEQAWLAPELSVYNG</sequence>
<dbReference type="RefSeq" id="WP_163964071.1">
    <property type="nucleotide sequence ID" value="NZ_JAAGNX010000002.1"/>
</dbReference>
<evidence type="ECO:0000313" key="3">
    <source>
        <dbReference type="EMBL" id="NDV62301.1"/>
    </source>
</evidence>
<proteinExistence type="predicted"/>
<dbReference type="SUPFAM" id="SSF51735">
    <property type="entry name" value="NAD(P)-binding Rossmann-fold domains"/>
    <property type="match status" value="1"/>
</dbReference>
<feature type="domain" description="NAD-dependent epimerase/dehydratase" evidence="2">
    <location>
        <begin position="3"/>
        <end position="244"/>
    </location>
</feature>
<dbReference type="Gene3D" id="3.40.50.720">
    <property type="entry name" value="NAD(P)-binding Rossmann-like Domain"/>
    <property type="match status" value="1"/>
</dbReference>
<dbReference type="InterPro" id="IPR001509">
    <property type="entry name" value="Epimerase_deHydtase"/>
</dbReference>
<keyword evidence="1" id="KW-0520">NAD</keyword>
<keyword evidence="4" id="KW-1185">Reference proteome</keyword>
<dbReference type="PANTHER" id="PTHR43574">
    <property type="entry name" value="EPIMERASE-RELATED"/>
    <property type="match status" value="1"/>
</dbReference>
<dbReference type="EMBL" id="JAAGNX010000002">
    <property type="protein sequence ID" value="NDV62301.1"/>
    <property type="molecule type" value="Genomic_DNA"/>
</dbReference>
<protein>
    <submittedName>
        <fullName evidence="3">NAD-dependent epimerase/dehydratase family protein</fullName>
    </submittedName>
</protein>
<organism evidence="3 4">
    <name type="scientific">Oceanipulchritudo coccoides</name>
    <dbReference type="NCBI Taxonomy" id="2706888"/>
    <lineage>
        <taxon>Bacteria</taxon>
        <taxon>Pseudomonadati</taxon>
        <taxon>Verrucomicrobiota</taxon>
        <taxon>Opitutia</taxon>
        <taxon>Puniceicoccales</taxon>
        <taxon>Oceanipulchritudinaceae</taxon>
        <taxon>Oceanipulchritudo</taxon>
    </lineage>
</organism>
<dbReference type="InterPro" id="IPR036291">
    <property type="entry name" value="NAD(P)-bd_dom_sf"/>
</dbReference>
<dbReference type="Proteomes" id="UP000478417">
    <property type="component" value="Unassembled WGS sequence"/>
</dbReference>
<dbReference type="PRINTS" id="PR01713">
    <property type="entry name" value="NUCEPIMERASE"/>
</dbReference>
<dbReference type="Pfam" id="PF01370">
    <property type="entry name" value="Epimerase"/>
    <property type="match status" value="1"/>
</dbReference>
<evidence type="ECO:0000256" key="1">
    <source>
        <dbReference type="ARBA" id="ARBA00023027"/>
    </source>
</evidence>
<accession>A0A6B2M019</accession>
<reference evidence="3 4" key="1">
    <citation type="submission" date="2020-02" db="EMBL/GenBank/DDBJ databases">
        <title>Albibacoteraceae fam. nov., the first described family within the subdivision 4 Verrucomicrobia.</title>
        <authorList>
            <person name="Xi F."/>
        </authorList>
    </citation>
    <scope>NUCLEOTIDE SEQUENCE [LARGE SCALE GENOMIC DNA]</scope>
    <source>
        <strain evidence="3 4">CK1056</strain>
    </source>
</reference>
<evidence type="ECO:0000313" key="4">
    <source>
        <dbReference type="Proteomes" id="UP000478417"/>
    </source>
</evidence>